<accession>A0A370HKS1</accession>
<dbReference type="AlphaFoldDB" id="A0A370HKS1"/>
<dbReference type="Pfam" id="PF07386">
    <property type="entry name" value="DUF1499"/>
    <property type="match status" value="1"/>
</dbReference>
<dbReference type="EMBL" id="QQBB01000004">
    <property type="protein sequence ID" value="RDI59172.1"/>
    <property type="molecule type" value="Genomic_DNA"/>
</dbReference>
<proteinExistence type="predicted"/>
<dbReference type="RefSeq" id="WP_114770075.1">
    <property type="nucleotide sequence ID" value="NZ_QQBB01000004.1"/>
</dbReference>
<organism evidence="1 2">
    <name type="scientific">Microvirga subterranea</name>
    <dbReference type="NCBI Taxonomy" id="186651"/>
    <lineage>
        <taxon>Bacteria</taxon>
        <taxon>Pseudomonadati</taxon>
        <taxon>Pseudomonadota</taxon>
        <taxon>Alphaproteobacteria</taxon>
        <taxon>Hyphomicrobiales</taxon>
        <taxon>Methylobacteriaceae</taxon>
        <taxon>Microvirga</taxon>
    </lineage>
</organism>
<evidence type="ECO:0000313" key="2">
    <source>
        <dbReference type="Proteomes" id="UP000254925"/>
    </source>
</evidence>
<gene>
    <name evidence="1" type="ORF">DES45_10483</name>
</gene>
<protein>
    <submittedName>
        <fullName evidence="1">Uncharacterized protein DUF1499</fullName>
    </submittedName>
</protein>
<dbReference type="InterPro" id="IPR010865">
    <property type="entry name" value="DUF1499"/>
</dbReference>
<name>A0A370HKS1_9HYPH</name>
<reference evidence="1 2" key="1">
    <citation type="submission" date="2018-07" db="EMBL/GenBank/DDBJ databases">
        <title>Genomic Encyclopedia of Type Strains, Phase IV (KMG-IV): sequencing the most valuable type-strain genomes for metagenomic binning, comparative biology and taxonomic classification.</title>
        <authorList>
            <person name="Goeker M."/>
        </authorList>
    </citation>
    <scope>NUCLEOTIDE SEQUENCE [LARGE SCALE GENOMIC DNA]</scope>
    <source>
        <strain evidence="1 2">DSM 14364</strain>
    </source>
</reference>
<comment type="caution">
    <text evidence="1">The sequence shown here is derived from an EMBL/GenBank/DDBJ whole genome shotgun (WGS) entry which is preliminary data.</text>
</comment>
<evidence type="ECO:0000313" key="1">
    <source>
        <dbReference type="EMBL" id="RDI59172.1"/>
    </source>
</evidence>
<dbReference type="OrthoDB" id="8479024at2"/>
<keyword evidence="2" id="KW-1185">Reference proteome</keyword>
<dbReference type="Proteomes" id="UP000254925">
    <property type="component" value="Unassembled WGS sequence"/>
</dbReference>
<sequence length="176" mass="19513">MDTSREIAAGHTAARHGLWGGWQNGMARLWQTMFGSPDLGAVDFATLERRRTPNDSLACPADFCPRAKPDLEPPVYSVSAERLRSIAAEALAREPDTALLHSDPNQDRYLVRTRLLRFPDTVNLSVIDLGEGRSTLALYSRSQIGRSDLGANQRRLRRWVDRISRSVAAEPRGSGS</sequence>